<dbReference type="Proteomes" id="UP000001472">
    <property type="component" value="Chromosome"/>
</dbReference>
<dbReference type="InterPro" id="IPR044668">
    <property type="entry name" value="PuuD-like"/>
</dbReference>
<reference evidence="2 3" key="1">
    <citation type="journal article" date="2007" name="Proc. Natl. Acad. Sci. U.S.A.">
        <title>Genome plasticity of BCG and impact on vaccine efficacy.</title>
        <authorList>
            <person name="Brosch R."/>
            <person name="Gordon S.V."/>
            <person name="Garnier T."/>
            <person name="Eiglmeier K."/>
            <person name="Frigui W."/>
            <person name="Valenti P."/>
            <person name="Dos Santos S."/>
            <person name="Duthoy S."/>
            <person name="Lacroix C."/>
            <person name="Garcia-Pelayo C."/>
            <person name="Inwald J.K."/>
            <person name="Golby P."/>
            <person name="Garcia J.N."/>
            <person name="Hewinson R.G."/>
            <person name="Behr M.A."/>
            <person name="Quail M.A."/>
            <person name="Churcher C."/>
            <person name="Barrell B.G."/>
            <person name="Parkhill J."/>
            <person name="Cole S.T."/>
        </authorList>
    </citation>
    <scope>NUCLEOTIDE SEQUENCE [LARGE SCALE GENOMIC DNA]</scope>
    <source>
        <strain evidence="3">BCG / Pasteur 1173P2</strain>
    </source>
</reference>
<keyword evidence="2" id="KW-0436">Ligase</keyword>
<dbReference type="EC" id="6.3.5.-" evidence="2"/>
<dbReference type="KEGG" id="mbb:BCG_2881c"/>
<dbReference type="GO" id="GO:0033969">
    <property type="term" value="F:gamma-glutamyl-gamma-aminobutyrate hydrolase activity"/>
    <property type="evidence" value="ECO:0007669"/>
    <property type="project" value="TreeGrafter"/>
</dbReference>
<evidence type="ECO:0000313" key="2">
    <source>
        <dbReference type="EMBL" id="CAL72870.1"/>
    </source>
</evidence>
<dbReference type="SMR" id="A0A0H3M7N2"/>
<dbReference type="EMBL" id="AM408590">
    <property type="protein sequence ID" value="CAL72870.1"/>
    <property type="molecule type" value="Genomic_DNA"/>
</dbReference>
<dbReference type="PANTHER" id="PTHR43235:SF1">
    <property type="entry name" value="GLUTAMINE AMIDOTRANSFERASE PB2B2.05-RELATED"/>
    <property type="match status" value="1"/>
</dbReference>
<dbReference type="AlphaFoldDB" id="A0A0H3M7N2"/>
<dbReference type="SUPFAM" id="SSF52317">
    <property type="entry name" value="Class I glutamine amidotransferase-like"/>
    <property type="match status" value="1"/>
</dbReference>
<dbReference type="RefSeq" id="WP_003900586.1">
    <property type="nucleotide sequence ID" value="NC_008769.1"/>
</dbReference>
<dbReference type="Gene3D" id="3.40.50.880">
    <property type="match status" value="1"/>
</dbReference>
<dbReference type="InterPro" id="IPR029062">
    <property type="entry name" value="Class_I_gatase-like"/>
</dbReference>
<dbReference type="HOGENOM" id="CLU_030756_4_0_11"/>
<accession>A0A0H3M7N2</accession>
<dbReference type="InterPro" id="IPR011697">
    <property type="entry name" value="Peptidase_C26"/>
</dbReference>
<dbReference type="PROSITE" id="PS51273">
    <property type="entry name" value="GATASE_TYPE_1"/>
    <property type="match status" value="1"/>
</dbReference>
<dbReference type="PANTHER" id="PTHR43235">
    <property type="entry name" value="GLUTAMINE AMIDOTRANSFERASE PB2B2.05-RELATED"/>
    <property type="match status" value="1"/>
</dbReference>
<organism evidence="2 3">
    <name type="scientific">Mycobacterium bovis (strain BCG / Pasteur 1173P2)</name>
    <dbReference type="NCBI Taxonomy" id="410289"/>
    <lineage>
        <taxon>Bacteria</taxon>
        <taxon>Bacillati</taxon>
        <taxon>Actinomycetota</taxon>
        <taxon>Actinomycetes</taxon>
        <taxon>Mycobacteriales</taxon>
        <taxon>Mycobacteriaceae</taxon>
        <taxon>Mycobacterium</taxon>
        <taxon>Mycobacterium tuberculosis complex</taxon>
    </lineage>
</organism>
<evidence type="ECO:0000256" key="1">
    <source>
        <dbReference type="SAM" id="MobiDB-lite"/>
    </source>
</evidence>
<keyword evidence="2" id="KW-0808">Transferase</keyword>
<feature type="compositionally biased region" description="Low complexity" evidence="1">
    <location>
        <begin position="13"/>
        <end position="24"/>
    </location>
</feature>
<dbReference type="EC" id="2.-.-.-" evidence="2"/>
<dbReference type="GO" id="GO:0006598">
    <property type="term" value="P:polyamine catabolic process"/>
    <property type="evidence" value="ECO:0007669"/>
    <property type="project" value="TreeGrafter"/>
</dbReference>
<sequence length="308" mass="32442">MDLSASRSDGGDPLRPASPRLRSPVSDGGDPLRPASPRLRSPVSDGGDPLRPASPRLRSPLGASRPVVGLTAYLEQVRTGVWDIPAGYLPADYFEGITMAGGVAVLLPPQPVDPESVGCVLDSLHALVITGGYDLDPAAYGQEPHPATDHPRPGRDAWEFALLRGALQRGMPVLGICRGTQVLNVALGGTLHQHLPDILGHSGHRAGNGVFTRLPVHTASGTRLAELIGESADVPCYHHQAIDQVGEGLVVSAVDVDGVIEALELPGDTFVLAVQWHPEKSLDDLRLFKALVDAASGYAGRQSQAEPR</sequence>
<feature type="compositionally biased region" description="Low complexity" evidence="1">
    <location>
        <begin position="31"/>
        <end position="42"/>
    </location>
</feature>
<dbReference type="CDD" id="cd01745">
    <property type="entry name" value="GATase1_2"/>
    <property type="match status" value="1"/>
</dbReference>
<feature type="region of interest" description="Disordered" evidence="1">
    <location>
        <begin position="1"/>
        <end position="62"/>
    </location>
</feature>
<feature type="compositionally biased region" description="Low complexity" evidence="1">
    <location>
        <begin position="49"/>
        <end position="61"/>
    </location>
</feature>
<gene>
    <name evidence="2" type="ordered locus">BCG_2881c</name>
</gene>
<dbReference type="GO" id="GO:0016874">
    <property type="term" value="F:ligase activity"/>
    <property type="evidence" value="ECO:0007669"/>
    <property type="project" value="UniProtKB-KW"/>
</dbReference>
<dbReference type="Pfam" id="PF07722">
    <property type="entry name" value="Peptidase_C26"/>
    <property type="match status" value="1"/>
</dbReference>
<evidence type="ECO:0000313" key="3">
    <source>
        <dbReference type="Proteomes" id="UP000001472"/>
    </source>
</evidence>
<protein>
    <submittedName>
        <fullName evidence="2">Possible amidotransferase</fullName>
        <ecNumber evidence="2">2.-.-.-</ecNumber>
        <ecNumber evidence="2">6.3.5.-</ecNumber>
    </submittedName>
</protein>
<name>A0A0H3M7N2_MYCBP</name>
<dbReference type="GO" id="GO:0005829">
    <property type="term" value="C:cytosol"/>
    <property type="evidence" value="ECO:0007669"/>
    <property type="project" value="TreeGrafter"/>
</dbReference>
<dbReference type="FunFam" id="3.40.50.880:FF:000030">
    <property type="entry name" value="Gamma-glutamyl-gamma-aminobutyrate hydrolase PuuD"/>
    <property type="match status" value="1"/>
</dbReference>
<dbReference type="GO" id="GO:0016740">
    <property type="term" value="F:transferase activity"/>
    <property type="evidence" value="ECO:0007669"/>
    <property type="project" value="UniProtKB-KW"/>
</dbReference>
<proteinExistence type="predicted"/>